<dbReference type="RefSeq" id="WP_189872275.1">
    <property type="nucleotide sequence ID" value="NZ_BMWA01000010.1"/>
</dbReference>
<dbReference type="SUPFAM" id="SSF141673">
    <property type="entry name" value="MOSC N-terminal domain-like"/>
    <property type="match status" value="1"/>
</dbReference>
<name>A0ABW2E9Q8_9ACTN</name>
<dbReference type="Pfam" id="PF03473">
    <property type="entry name" value="MOSC"/>
    <property type="match status" value="1"/>
</dbReference>
<dbReference type="Pfam" id="PF03476">
    <property type="entry name" value="MOSC_N"/>
    <property type="match status" value="1"/>
</dbReference>
<keyword evidence="3" id="KW-1185">Reference proteome</keyword>
<dbReference type="PANTHER" id="PTHR14237">
    <property type="entry name" value="MOLYBDOPTERIN COFACTOR SULFURASE MOSC"/>
    <property type="match status" value="1"/>
</dbReference>
<dbReference type="PANTHER" id="PTHR14237:SF19">
    <property type="entry name" value="MITOCHONDRIAL AMIDOXIME REDUCING COMPONENT 1"/>
    <property type="match status" value="1"/>
</dbReference>
<evidence type="ECO:0000313" key="2">
    <source>
        <dbReference type="EMBL" id="MFC7016764.1"/>
    </source>
</evidence>
<dbReference type="SUPFAM" id="SSF50800">
    <property type="entry name" value="PK beta-barrel domain-like"/>
    <property type="match status" value="1"/>
</dbReference>
<accession>A0ABW2E9Q8</accession>
<dbReference type="InterPro" id="IPR011037">
    <property type="entry name" value="Pyrv_Knase-like_insert_dom_sf"/>
</dbReference>
<organism evidence="2 3">
    <name type="scientific">Streptomyces viridiviolaceus</name>
    <dbReference type="NCBI Taxonomy" id="68282"/>
    <lineage>
        <taxon>Bacteria</taxon>
        <taxon>Bacillati</taxon>
        <taxon>Actinomycetota</taxon>
        <taxon>Actinomycetes</taxon>
        <taxon>Kitasatosporales</taxon>
        <taxon>Streptomycetaceae</taxon>
        <taxon>Streptomyces</taxon>
    </lineage>
</organism>
<protein>
    <submittedName>
        <fullName evidence="2">MOSC domain-containing protein</fullName>
    </submittedName>
</protein>
<feature type="domain" description="MOSC" evidence="1">
    <location>
        <begin position="128"/>
        <end position="274"/>
    </location>
</feature>
<dbReference type="InterPro" id="IPR005302">
    <property type="entry name" value="MoCF_Sase_C"/>
</dbReference>
<sequence>MGNALLQSIHVHPVKAFRGLAPREAEVEPWGLAGDRRWMLIDDGGKVVTQRQQPRLATAAAELLPGGGVRLSAPGRQPLSVAVPQQSGTVPVQIFRDKVEAVPAEDEAAHAWCSALLGAPVRLVHLDDPATRRPVDPEYALPGETVSFADGYPLLLTTTASLDALNSLIAEGEHAGEGPLPMNRFRPNVVVAGTEAWAEDDWTRIAIGEVSFRVAKPCGRCVVTTTDQDTTERGREPLHSLGRHRRIGGKLVFGQNLVPLGPGTVRVGDPVRVLG</sequence>
<reference evidence="3" key="1">
    <citation type="journal article" date="2019" name="Int. J. Syst. Evol. Microbiol.">
        <title>The Global Catalogue of Microorganisms (GCM) 10K type strain sequencing project: providing services to taxonomists for standard genome sequencing and annotation.</title>
        <authorList>
            <consortium name="The Broad Institute Genomics Platform"/>
            <consortium name="The Broad Institute Genome Sequencing Center for Infectious Disease"/>
            <person name="Wu L."/>
            <person name="Ma J."/>
        </authorList>
    </citation>
    <scope>NUCLEOTIDE SEQUENCE [LARGE SCALE GENOMIC DNA]</scope>
    <source>
        <strain evidence="3">JCM 4855</strain>
    </source>
</reference>
<dbReference type="InterPro" id="IPR005303">
    <property type="entry name" value="MOCOS_middle"/>
</dbReference>
<gene>
    <name evidence="2" type="ORF">ACFQMH_34780</name>
</gene>
<dbReference type="PROSITE" id="PS51340">
    <property type="entry name" value="MOSC"/>
    <property type="match status" value="1"/>
</dbReference>
<comment type="caution">
    <text evidence="2">The sequence shown here is derived from an EMBL/GenBank/DDBJ whole genome shotgun (WGS) entry which is preliminary data.</text>
</comment>
<proteinExistence type="predicted"/>
<evidence type="ECO:0000313" key="3">
    <source>
        <dbReference type="Proteomes" id="UP001596409"/>
    </source>
</evidence>
<evidence type="ECO:0000259" key="1">
    <source>
        <dbReference type="PROSITE" id="PS51340"/>
    </source>
</evidence>
<dbReference type="Proteomes" id="UP001596409">
    <property type="component" value="Unassembled WGS sequence"/>
</dbReference>
<dbReference type="EMBL" id="JBHSYM010000081">
    <property type="protein sequence ID" value="MFC7016764.1"/>
    <property type="molecule type" value="Genomic_DNA"/>
</dbReference>